<keyword evidence="2" id="KW-0902">Two-component regulatory system</keyword>
<sequence>MVKILLAEDNELNRDMLMRRLERRGYQVDIAMDGEEAIEKVRSHGPDLLLLDISLPILDGFEVARRIREDPQLCALPILGLSAHAMQGDRERALAAGCDDYDTKPVEMERLLDKIQLLLQAATRP</sequence>
<dbReference type="Proteomes" id="UP000286806">
    <property type="component" value="Unassembled WGS sequence"/>
</dbReference>
<name>A0A401JYL4_9PROT</name>
<feature type="domain" description="Response regulatory" evidence="4">
    <location>
        <begin position="3"/>
        <end position="119"/>
    </location>
</feature>
<organism evidence="5 6">
    <name type="scientific">Sulfuriferula multivorans</name>
    <dbReference type="NCBI Taxonomy" id="1559896"/>
    <lineage>
        <taxon>Bacteria</taxon>
        <taxon>Pseudomonadati</taxon>
        <taxon>Pseudomonadota</taxon>
        <taxon>Betaproteobacteria</taxon>
        <taxon>Nitrosomonadales</taxon>
        <taxon>Sulfuricellaceae</taxon>
        <taxon>Sulfuriferula</taxon>
    </lineage>
</organism>
<dbReference type="OrthoDB" id="9179585at2"/>
<dbReference type="PANTHER" id="PTHR45339">
    <property type="entry name" value="HYBRID SIGNAL TRANSDUCTION HISTIDINE KINASE J"/>
    <property type="match status" value="1"/>
</dbReference>
<dbReference type="EMBL" id="BGOW01000030">
    <property type="protein sequence ID" value="GCB01963.1"/>
    <property type="molecule type" value="Genomic_DNA"/>
</dbReference>
<comment type="caution">
    <text evidence="5">The sequence shown here is derived from an EMBL/GenBank/DDBJ whole genome shotgun (WGS) entry which is preliminary data.</text>
</comment>
<dbReference type="RefSeq" id="WP_124705724.1">
    <property type="nucleotide sequence ID" value="NZ_BGOW01000030.1"/>
</dbReference>
<evidence type="ECO:0000256" key="1">
    <source>
        <dbReference type="ARBA" id="ARBA00022553"/>
    </source>
</evidence>
<dbReference type="Gene3D" id="3.40.50.2300">
    <property type="match status" value="1"/>
</dbReference>
<dbReference type="SMART" id="SM00448">
    <property type="entry name" value="REC"/>
    <property type="match status" value="1"/>
</dbReference>
<feature type="modified residue" description="4-aspartylphosphate" evidence="3">
    <location>
        <position position="52"/>
    </location>
</feature>
<dbReference type="Pfam" id="PF00072">
    <property type="entry name" value="Response_reg"/>
    <property type="match status" value="1"/>
</dbReference>
<accession>A0A401JYL4</accession>
<dbReference type="InterPro" id="IPR011006">
    <property type="entry name" value="CheY-like_superfamily"/>
</dbReference>
<dbReference type="InterPro" id="IPR001789">
    <property type="entry name" value="Sig_transdc_resp-reg_receiver"/>
</dbReference>
<dbReference type="SUPFAM" id="SSF52172">
    <property type="entry name" value="CheY-like"/>
    <property type="match status" value="1"/>
</dbReference>
<evidence type="ECO:0000313" key="6">
    <source>
        <dbReference type="Proteomes" id="UP000286806"/>
    </source>
</evidence>
<proteinExistence type="predicted"/>
<gene>
    <name evidence="5" type="ORF">SFMTTN_2777</name>
</gene>
<evidence type="ECO:0000256" key="2">
    <source>
        <dbReference type="ARBA" id="ARBA00023012"/>
    </source>
</evidence>
<dbReference type="PANTHER" id="PTHR45339:SF1">
    <property type="entry name" value="HYBRID SIGNAL TRANSDUCTION HISTIDINE KINASE J"/>
    <property type="match status" value="1"/>
</dbReference>
<evidence type="ECO:0000259" key="4">
    <source>
        <dbReference type="PROSITE" id="PS50110"/>
    </source>
</evidence>
<protein>
    <submittedName>
        <fullName evidence="5">Signal transduction response regulator</fullName>
    </submittedName>
</protein>
<keyword evidence="6" id="KW-1185">Reference proteome</keyword>
<keyword evidence="1 3" id="KW-0597">Phosphoprotein</keyword>
<reference evidence="5 6" key="1">
    <citation type="journal article" date="2019" name="Front. Microbiol.">
        <title>Genomes of Neutrophilic Sulfur-Oxidizing Chemolithoautotrophs Representing 9 Proteobacterial Species From 8 Genera.</title>
        <authorList>
            <person name="Watanabe T."/>
            <person name="Kojima H."/>
            <person name="Umezawa K."/>
            <person name="Hori C."/>
            <person name="Takasuka T.E."/>
            <person name="Kato Y."/>
            <person name="Fukui M."/>
        </authorList>
    </citation>
    <scope>NUCLEOTIDE SEQUENCE [LARGE SCALE GENOMIC DNA]</scope>
    <source>
        <strain evidence="5 6">TTN</strain>
    </source>
</reference>
<dbReference type="GO" id="GO:0000160">
    <property type="term" value="P:phosphorelay signal transduction system"/>
    <property type="evidence" value="ECO:0007669"/>
    <property type="project" value="UniProtKB-KW"/>
</dbReference>
<evidence type="ECO:0000256" key="3">
    <source>
        <dbReference type="PROSITE-ProRule" id="PRU00169"/>
    </source>
</evidence>
<evidence type="ECO:0000313" key="5">
    <source>
        <dbReference type="EMBL" id="GCB01963.1"/>
    </source>
</evidence>
<dbReference type="PROSITE" id="PS50110">
    <property type="entry name" value="RESPONSE_REGULATORY"/>
    <property type="match status" value="1"/>
</dbReference>
<dbReference type="AlphaFoldDB" id="A0A401JYL4"/>